<reference evidence="1 2" key="2">
    <citation type="submission" date="2024-10" db="EMBL/GenBank/DDBJ databases">
        <authorList>
            <person name="Ryan C."/>
        </authorList>
    </citation>
    <scope>NUCLEOTIDE SEQUENCE [LARGE SCALE GENOMIC DNA]</scope>
</reference>
<organism evidence="1 2">
    <name type="scientific">Urochloa decumbens</name>
    <dbReference type="NCBI Taxonomy" id="240449"/>
    <lineage>
        <taxon>Eukaryota</taxon>
        <taxon>Viridiplantae</taxon>
        <taxon>Streptophyta</taxon>
        <taxon>Embryophyta</taxon>
        <taxon>Tracheophyta</taxon>
        <taxon>Spermatophyta</taxon>
        <taxon>Magnoliopsida</taxon>
        <taxon>Liliopsida</taxon>
        <taxon>Poales</taxon>
        <taxon>Poaceae</taxon>
        <taxon>PACMAD clade</taxon>
        <taxon>Panicoideae</taxon>
        <taxon>Panicodae</taxon>
        <taxon>Paniceae</taxon>
        <taxon>Melinidinae</taxon>
        <taxon>Urochloa</taxon>
    </lineage>
</organism>
<name>A0ABC9AX86_9POAL</name>
<keyword evidence="2" id="KW-1185">Reference proteome</keyword>
<accession>A0ABC9AX86</accession>
<evidence type="ECO:0000313" key="2">
    <source>
        <dbReference type="Proteomes" id="UP001497457"/>
    </source>
</evidence>
<protein>
    <submittedName>
        <fullName evidence="1">Uncharacterized protein</fullName>
    </submittedName>
</protein>
<sequence length="164" mass="18517">MFLVSPSYVKTCFIFHMAKKILSVLKVDYSDLFIFFLSIHEATSLAVRLTTRQKGMKSQSPPPATTLLEVRSFFHPLLNSNRIEEHRQKAVGVFPRFHIDFCEIEVGFRCGICLNACKDYFIGRPESHHKQEQQDPTQKTTTKQSTPSFLAKCCPCLAGGGAAE</sequence>
<dbReference type="Proteomes" id="UP001497457">
    <property type="component" value="Chromosome 23rd"/>
</dbReference>
<gene>
    <name evidence="1" type="ORF">URODEC1_LOCUS59381</name>
</gene>
<reference evidence="2" key="1">
    <citation type="submission" date="2024-06" db="EMBL/GenBank/DDBJ databases">
        <authorList>
            <person name="Ryan C."/>
        </authorList>
    </citation>
    <scope>NUCLEOTIDE SEQUENCE [LARGE SCALE GENOMIC DNA]</scope>
</reference>
<dbReference type="EMBL" id="OZ075133">
    <property type="protein sequence ID" value="CAL4988731.1"/>
    <property type="molecule type" value="Genomic_DNA"/>
</dbReference>
<evidence type="ECO:0000313" key="1">
    <source>
        <dbReference type="EMBL" id="CAL4988731.1"/>
    </source>
</evidence>
<dbReference type="AlphaFoldDB" id="A0ABC9AX86"/>
<proteinExistence type="predicted"/>